<dbReference type="SUPFAM" id="SSF46894">
    <property type="entry name" value="C-terminal effector domain of the bipartite response regulators"/>
    <property type="match status" value="1"/>
</dbReference>
<keyword evidence="6" id="KW-0804">Transcription</keyword>
<evidence type="ECO:0000256" key="9">
    <source>
        <dbReference type="PROSITE-ProRule" id="PRU01091"/>
    </source>
</evidence>
<evidence type="ECO:0000256" key="2">
    <source>
        <dbReference type="ARBA" id="ARBA00022553"/>
    </source>
</evidence>
<dbReference type="InterPro" id="IPR001867">
    <property type="entry name" value="OmpR/PhoB-type_DNA-bd"/>
</dbReference>
<dbReference type="InterPro" id="IPR016032">
    <property type="entry name" value="Sig_transdc_resp-reg_C-effctor"/>
</dbReference>
<feature type="domain" description="Response regulatory" evidence="10">
    <location>
        <begin position="21"/>
        <end position="134"/>
    </location>
</feature>
<accession>A0A1M6HK66</accession>
<evidence type="ECO:0000313" key="13">
    <source>
        <dbReference type="Proteomes" id="UP000184342"/>
    </source>
</evidence>
<dbReference type="FunFam" id="3.40.50.2300:FF:000001">
    <property type="entry name" value="DNA-binding response regulator PhoB"/>
    <property type="match status" value="1"/>
</dbReference>
<dbReference type="Gene3D" id="3.40.50.2300">
    <property type="match status" value="1"/>
</dbReference>
<keyword evidence="2 8" id="KW-0597">Phosphoprotein</keyword>
<dbReference type="GO" id="GO:0032993">
    <property type="term" value="C:protein-DNA complex"/>
    <property type="evidence" value="ECO:0007669"/>
    <property type="project" value="TreeGrafter"/>
</dbReference>
<dbReference type="Gene3D" id="6.10.250.690">
    <property type="match status" value="1"/>
</dbReference>
<dbReference type="PANTHER" id="PTHR48111:SF22">
    <property type="entry name" value="REGULATOR OF RPOS"/>
    <property type="match status" value="1"/>
</dbReference>
<feature type="modified residue" description="4-aspartylphosphate" evidence="8">
    <location>
        <position position="70"/>
    </location>
</feature>
<keyword evidence="3" id="KW-0902">Two-component regulatory system</keyword>
<dbReference type="GO" id="GO:0000156">
    <property type="term" value="F:phosphorelay response regulator activity"/>
    <property type="evidence" value="ECO:0007669"/>
    <property type="project" value="TreeGrafter"/>
</dbReference>
<dbReference type="InterPro" id="IPR036388">
    <property type="entry name" value="WH-like_DNA-bd_sf"/>
</dbReference>
<dbReference type="CDD" id="cd17574">
    <property type="entry name" value="REC_OmpR"/>
    <property type="match status" value="1"/>
</dbReference>
<name>A0A1M6HK66_9FIRM</name>
<evidence type="ECO:0000256" key="6">
    <source>
        <dbReference type="ARBA" id="ARBA00023163"/>
    </source>
</evidence>
<dbReference type="InterPro" id="IPR011006">
    <property type="entry name" value="CheY-like_superfamily"/>
</dbReference>
<evidence type="ECO:0000256" key="3">
    <source>
        <dbReference type="ARBA" id="ARBA00023012"/>
    </source>
</evidence>
<keyword evidence="4" id="KW-0805">Transcription regulation</keyword>
<evidence type="ECO:0000256" key="1">
    <source>
        <dbReference type="ARBA" id="ARBA00018672"/>
    </source>
</evidence>
<sequence>MRSLLGCARTFLLGGTIVAVNILIVEDEEKIARFIELELVHEGYMVSKANNGRVGLELATNSRFDLVLLDVMLPELSGLEVLRRLRKTTDMPVIMLTARDAVMDKVSGLDAGADDYITKPFAIEELLARIRAALKKRSGMADKSRTCCSFGNLILDAAAYNVTCDGNDIELTHREFELLKILLENKNIVLSRDTLMEKVCGYDYMGETNLIDVYIRYIRSKIDDRFGIKMIHTVRGVGYVIKDEQ</sequence>
<dbReference type="Gene3D" id="1.10.10.10">
    <property type="entry name" value="Winged helix-like DNA-binding domain superfamily/Winged helix DNA-binding domain"/>
    <property type="match status" value="1"/>
</dbReference>
<dbReference type="SMART" id="SM00448">
    <property type="entry name" value="REC"/>
    <property type="match status" value="1"/>
</dbReference>
<dbReference type="Pfam" id="PF00072">
    <property type="entry name" value="Response_reg"/>
    <property type="match status" value="1"/>
</dbReference>
<evidence type="ECO:0000256" key="5">
    <source>
        <dbReference type="ARBA" id="ARBA00023125"/>
    </source>
</evidence>
<dbReference type="Pfam" id="PF00486">
    <property type="entry name" value="Trans_reg_C"/>
    <property type="match status" value="1"/>
</dbReference>
<reference evidence="12 13" key="1">
    <citation type="submission" date="2016-11" db="EMBL/GenBank/DDBJ databases">
        <authorList>
            <person name="Jaros S."/>
            <person name="Januszkiewicz K."/>
            <person name="Wedrychowicz H."/>
        </authorList>
    </citation>
    <scope>NUCLEOTIDE SEQUENCE [LARGE SCALE GENOMIC DNA]</scope>
    <source>
        <strain evidence="12 13">DSM 15970</strain>
    </source>
</reference>
<evidence type="ECO:0000259" key="10">
    <source>
        <dbReference type="PROSITE" id="PS50110"/>
    </source>
</evidence>
<keyword evidence="13" id="KW-1185">Reference proteome</keyword>
<dbReference type="GO" id="GO:0006355">
    <property type="term" value="P:regulation of DNA-templated transcription"/>
    <property type="evidence" value="ECO:0007669"/>
    <property type="project" value="InterPro"/>
</dbReference>
<evidence type="ECO:0000256" key="7">
    <source>
        <dbReference type="ARBA" id="ARBA00024867"/>
    </source>
</evidence>
<evidence type="ECO:0000256" key="4">
    <source>
        <dbReference type="ARBA" id="ARBA00023015"/>
    </source>
</evidence>
<dbReference type="STRING" id="1122934.SAMN02745691_01554"/>
<evidence type="ECO:0000256" key="8">
    <source>
        <dbReference type="PROSITE-ProRule" id="PRU00169"/>
    </source>
</evidence>
<dbReference type="EMBL" id="FQYT01000015">
    <property type="protein sequence ID" value="SHJ22519.1"/>
    <property type="molecule type" value="Genomic_DNA"/>
</dbReference>
<dbReference type="PROSITE" id="PS50110">
    <property type="entry name" value="RESPONSE_REGULATORY"/>
    <property type="match status" value="1"/>
</dbReference>
<evidence type="ECO:0000259" key="11">
    <source>
        <dbReference type="PROSITE" id="PS51755"/>
    </source>
</evidence>
<gene>
    <name evidence="12" type="ORF">SAMN02745691_01554</name>
</gene>
<dbReference type="FunFam" id="1.10.10.10:FF:000005">
    <property type="entry name" value="Two-component system response regulator"/>
    <property type="match status" value="1"/>
</dbReference>
<dbReference type="PANTHER" id="PTHR48111">
    <property type="entry name" value="REGULATOR OF RPOS"/>
    <property type="match status" value="1"/>
</dbReference>
<evidence type="ECO:0000313" key="12">
    <source>
        <dbReference type="EMBL" id="SHJ22519.1"/>
    </source>
</evidence>
<dbReference type="CDD" id="cd00383">
    <property type="entry name" value="trans_reg_C"/>
    <property type="match status" value="1"/>
</dbReference>
<feature type="domain" description="OmpR/PhoB-type" evidence="11">
    <location>
        <begin position="145"/>
        <end position="243"/>
    </location>
</feature>
<keyword evidence="5 9" id="KW-0238">DNA-binding</keyword>
<proteinExistence type="predicted"/>
<dbReference type="GO" id="GO:0000976">
    <property type="term" value="F:transcription cis-regulatory region binding"/>
    <property type="evidence" value="ECO:0007669"/>
    <property type="project" value="TreeGrafter"/>
</dbReference>
<comment type="function">
    <text evidence="7">May play the central regulatory role in sporulation. It may be an element of the effector pathway responsible for the activation of sporulation genes in response to nutritional stress. Spo0A may act in concert with spo0H (a sigma factor) to control the expression of some genes that are critical to the sporulation process.</text>
</comment>
<dbReference type="SMART" id="SM00862">
    <property type="entry name" value="Trans_reg_C"/>
    <property type="match status" value="1"/>
</dbReference>
<organism evidence="12 13">
    <name type="scientific">Parasporobacterium paucivorans DSM 15970</name>
    <dbReference type="NCBI Taxonomy" id="1122934"/>
    <lineage>
        <taxon>Bacteria</taxon>
        <taxon>Bacillati</taxon>
        <taxon>Bacillota</taxon>
        <taxon>Clostridia</taxon>
        <taxon>Lachnospirales</taxon>
        <taxon>Lachnospiraceae</taxon>
        <taxon>Parasporobacterium</taxon>
    </lineage>
</organism>
<dbReference type="InterPro" id="IPR001789">
    <property type="entry name" value="Sig_transdc_resp-reg_receiver"/>
</dbReference>
<dbReference type="OrthoDB" id="9790442at2"/>
<dbReference type="Proteomes" id="UP000184342">
    <property type="component" value="Unassembled WGS sequence"/>
</dbReference>
<dbReference type="InterPro" id="IPR039420">
    <property type="entry name" value="WalR-like"/>
</dbReference>
<dbReference type="SUPFAM" id="SSF52172">
    <property type="entry name" value="CheY-like"/>
    <property type="match status" value="1"/>
</dbReference>
<feature type="DNA-binding region" description="OmpR/PhoB-type" evidence="9">
    <location>
        <begin position="145"/>
        <end position="243"/>
    </location>
</feature>
<dbReference type="GO" id="GO:0005829">
    <property type="term" value="C:cytosol"/>
    <property type="evidence" value="ECO:0007669"/>
    <property type="project" value="TreeGrafter"/>
</dbReference>
<dbReference type="PROSITE" id="PS51755">
    <property type="entry name" value="OMPR_PHOB"/>
    <property type="match status" value="1"/>
</dbReference>
<dbReference type="AlphaFoldDB" id="A0A1M6HK66"/>
<protein>
    <recommendedName>
        <fullName evidence="1">Stage 0 sporulation protein A homolog</fullName>
    </recommendedName>
</protein>